<evidence type="ECO:0000313" key="1">
    <source>
        <dbReference type="EMBL" id="AEW72129.1"/>
    </source>
</evidence>
<dbReference type="HOGENOM" id="CLU_3199324_0_0_6"/>
<accession>G8LM45</accession>
<sequence length="45" mass="5428">MHIRSAKENYFKFGKYKEQFSENDFSPLTNDKINTTANDMIHFRI</sequence>
<organism evidence="1 2">
    <name type="scientific">Enterobacter ludwigii</name>
    <dbReference type="NCBI Taxonomy" id="299767"/>
    <lineage>
        <taxon>Bacteria</taxon>
        <taxon>Pseudomonadati</taxon>
        <taxon>Pseudomonadota</taxon>
        <taxon>Gammaproteobacteria</taxon>
        <taxon>Enterobacterales</taxon>
        <taxon>Enterobacteriaceae</taxon>
        <taxon>Enterobacter</taxon>
        <taxon>Enterobacter cloacae complex</taxon>
    </lineage>
</organism>
<reference evidence="1 2" key="1">
    <citation type="journal article" date="2011" name="Stand. Genomic Sci.">
        <title>Complete genome of the onion pathogen Enterobacter cloacae EcWSU1.</title>
        <authorList>
            <person name="Humann J.L."/>
            <person name="Wildung M."/>
            <person name="Cheng C.H."/>
            <person name="Lee T."/>
            <person name="Stewart J.E."/>
            <person name="Drew J.C."/>
            <person name="Triplett E.W."/>
            <person name="Main D."/>
            <person name="Schroeder B.K."/>
        </authorList>
    </citation>
    <scope>NUCLEOTIDE SEQUENCE [LARGE SCALE GENOMIC DNA]</scope>
    <source>
        <strain evidence="1 2">EcWSU1</strain>
    </source>
</reference>
<proteinExistence type="predicted"/>
<gene>
    <name evidence="1" type="ORF">EcWSU1_00689</name>
</gene>
<dbReference type="EMBL" id="CP002886">
    <property type="protein sequence ID" value="AEW72129.1"/>
    <property type="molecule type" value="Genomic_DNA"/>
</dbReference>
<evidence type="ECO:0000313" key="2">
    <source>
        <dbReference type="Proteomes" id="UP000007838"/>
    </source>
</evidence>
<dbReference type="KEGG" id="eec:EcWSU1_00689"/>
<name>G8LM45_9ENTR</name>
<dbReference type="Proteomes" id="UP000007838">
    <property type="component" value="Chromosome"/>
</dbReference>
<dbReference type="AlphaFoldDB" id="G8LM45"/>
<protein>
    <submittedName>
        <fullName evidence="1">Uncharacterized protein</fullName>
    </submittedName>
</protein>